<feature type="transmembrane region" description="Helical" evidence="6">
    <location>
        <begin position="177"/>
        <end position="197"/>
    </location>
</feature>
<evidence type="ECO:0000256" key="5">
    <source>
        <dbReference type="ARBA" id="ARBA00023136"/>
    </source>
</evidence>
<comment type="similarity">
    <text evidence="2">Belongs to the major facilitator superfamily. TCR/Tet family.</text>
</comment>
<keyword evidence="4 6" id="KW-1133">Transmembrane helix</keyword>
<keyword evidence="3 6" id="KW-0812">Transmembrane</keyword>
<evidence type="ECO:0000313" key="9">
    <source>
        <dbReference type="Proteomes" id="UP000054266"/>
    </source>
</evidence>
<dbReference type="InterPro" id="IPR020846">
    <property type="entry name" value="MFS_dom"/>
</dbReference>
<protein>
    <recommendedName>
        <fullName evidence="7">Major facilitator superfamily (MFS) profile domain-containing protein</fullName>
    </recommendedName>
</protein>
<feature type="transmembrane region" description="Helical" evidence="6">
    <location>
        <begin position="285"/>
        <end position="310"/>
    </location>
</feature>
<dbReference type="PANTHER" id="PTHR23501">
    <property type="entry name" value="MAJOR FACILITATOR SUPERFAMILY"/>
    <property type="match status" value="1"/>
</dbReference>
<sequence>MELEQKSTPKTTKTRKSRAFKWAFVSLCACNFISTLDTVIIAAALPAIAKALHSTSSQAYWCGTGFLFPATILQPIYGAFSEIFGRKICLVVALALFTLGSILCAVAQNISWLIAARVVQGLGAAGNDSVVSIIIADMVPLRERSKYIGLLGLVSAVALTAGYIMGAAISERSSWRIIFWINLPVCVPALLGVLRFLHLERPKQSKMAKLKEFDWVGIILLLGSLTSILFGITSGGVLHPWSSANVLVPLVVGAVALAIFVLNEAFLASVPMLPLRLFGNRTSNSAYLTSFVVGVALWAMEYFLILYFLVTQRESLIRAAVSILPGTATVPLSAAGAGFLIATTKRFRTINSIALVLLSVGLGLMALLRPDSNKGMQYGFQVLYGIGGGTLFPGRQIAIQASQPDADVPLATALSSTTISLGQAFGVAIGGVIFQNAWNQRISSDRIARLWPSQYVIDGSQAEQSASLITGVPQALQAIYRSIMSDSINTVFIALAAFAAAATLVSLASENISLDRDSSSPQAFVDNSNSTTADDSIMPIVQVGQGNESVKHRSAHTTECD</sequence>
<dbReference type="Pfam" id="PF07690">
    <property type="entry name" value="MFS_1"/>
    <property type="match status" value="1"/>
</dbReference>
<dbReference type="InterPro" id="IPR036259">
    <property type="entry name" value="MFS_trans_sf"/>
</dbReference>
<dbReference type="PROSITE" id="PS50850">
    <property type="entry name" value="MFS"/>
    <property type="match status" value="1"/>
</dbReference>
<feature type="transmembrane region" description="Helical" evidence="6">
    <location>
        <begin position="413"/>
        <end position="434"/>
    </location>
</feature>
<name>A0A0D2FJ13_9EURO</name>
<evidence type="ECO:0000256" key="3">
    <source>
        <dbReference type="ARBA" id="ARBA00022692"/>
    </source>
</evidence>
<evidence type="ECO:0000259" key="7">
    <source>
        <dbReference type="PROSITE" id="PS50850"/>
    </source>
</evidence>
<comment type="subcellular location">
    <subcellularLocation>
        <location evidence="1">Membrane</location>
        <topology evidence="1">Multi-pass membrane protein</topology>
    </subcellularLocation>
</comment>
<dbReference type="GO" id="GO:0022857">
    <property type="term" value="F:transmembrane transporter activity"/>
    <property type="evidence" value="ECO:0007669"/>
    <property type="project" value="InterPro"/>
</dbReference>
<evidence type="ECO:0000256" key="6">
    <source>
        <dbReference type="SAM" id="Phobius"/>
    </source>
</evidence>
<gene>
    <name evidence="8" type="ORF">PV04_03984</name>
</gene>
<feature type="transmembrane region" description="Helical" evidence="6">
    <location>
        <begin position="218"/>
        <end position="241"/>
    </location>
</feature>
<feature type="domain" description="Major facilitator superfamily (MFS) profile" evidence="7">
    <location>
        <begin position="23"/>
        <end position="514"/>
    </location>
</feature>
<dbReference type="Proteomes" id="UP000054266">
    <property type="component" value="Unassembled WGS sequence"/>
</dbReference>
<keyword evidence="9" id="KW-1185">Reference proteome</keyword>
<feature type="transmembrane region" description="Helical" evidence="6">
    <location>
        <begin position="114"/>
        <end position="135"/>
    </location>
</feature>
<dbReference type="HOGENOM" id="CLU_000960_22_0_1"/>
<feature type="transmembrane region" description="Helical" evidence="6">
    <location>
        <begin position="58"/>
        <end position="76"/>
    </location>
</feature>
<feature type="transmembrane region" description="Helical" evidence="6">
    <location>
        <begin position="88"/>
        <end position="108"/>
    </location>
</feature>
<organism evidence="8 9">
    <name type="scientific">Phialophora macrospora</name>
    <dbReference type="NCBI Taxonomy" id="1851006"/>
    <lineage>
        <taxon>Eukaryota</taxon>
        <taxon>Fungi</taxon>
        <taxon>Dikarya</taxon>
        <taxon>Ascomycota</taxon>
        <taxon>Pezizomycotina</taxon>
        <taxon>Eurotiomycetes</taxon>
        <taxon>Chaetothyriomycetidae</taxon>
        <taxon>Chaetothyriales</taxon>
        <taxon>Herpotrichiellaceae</taxon>
        <taxon>Phialophora</taxon>
    </lineage>
</organism>
<dbReference type="PRINTS" id="PR01036">
    <property type="entry name" value="TCRTETB"/>
</dbReference>
<feature type="transmembrane region" description="Helical" evidence="6">
    <location>
        <begin position="316"/>
        <end position="342"/>
    </location>
</feature>
<reference evidence="8 9" key="1">
    <citation type="submission" date="2015-01" db="EMBL/GenBank/DDBJ databases">
        <title>The Genome Sequence of Capronia semiimmersa CBS27337.</title>
        <authorList>
            <consortium name="The Broad Institute Genomics Platform"/>
            <person name="Cuomo C."/>
            <person name="de Hoog S."/>
            <person name="Gorbushina A."/>
            <person name="Stielow B."/>
            <person name="Teixiera M."/>
            <person name="Abouelleil A."/>
            <person name="Chapman S.B."/>
            <person name="Priest M."/>
            <person name="Young S.K."/>
            <person name="Wortman J."/>
            <person name="Nusbaum C."/>
            <person name="Birren B."/>
        </authorList>
    </citation>
    <scope>NUCLEOTIDE SEQUENCE [LARGE SCALE GENOMIC DNA]</scope>
    <source>
        <strain evidence="8 9">CBS 27337</strain>
    </source>
</reference>
<evidence type="ECO:0000256" key="1">
    <source>
        <dbReference type="ARBA" id="ARBA00004141"/>
    </source>
</evidence>
<feature type="transmembrane region" description="Helical" evidence="6">
    <location>
        <begin position="488"/>
        <end position="508"/>
    </location>
</feature>
<feature type="transmembrane region" description="Helical" evidence="6">
    <location>
        <begin position="20"/>
        <end position="46"/>
    </location>
</feature>
<evidence type="ECO:0000313" key="8">
    <source>
        <dbReference type="EMBL" id="KIW68008.1"/>
    </source>
</evidence>
<dbReference type="EMBL" id="KN846958">
    <property type="protein sequence ID" value="KIW68008.1"/>
    <property type="molecule type" value="Genomic_DNA"/>
</dbReference>
<evidence type="ECO:0000256" key="4">
    <source>
        <dbReference type="ARBA" id="ARBA00022989"/>
    </source>
</evidence>
<keyword evidence="5 6" id="KW-0472">Membrane</keyword>
<dbReference type="GO" id="GO:0005886">
    <property type="term" value="C:plasma membrane"/>
    <property type="evidence" value="ECO:0007669"/>
    <property type="project" value="TreeGrafter"/>
</dbReference>
<feature type="transmembrane region" description="Helical" evidence="6">
    <location>
        <begin position="247"/>
        <end position="273"/>
    </location>
</feature>
<dbReference type="PANTHER" id="PTHR23501:SF102">
    <property type="entry name" value="DRUG TRANSPORTER, PUTATIVE (AFU_ORTHOLOGUE AFUA_3G08530)-RELATED"/>
    <property type="match status" value="1"/>
</dbReference>
<dbReference type="AlphaFoldDB" id="A0A0D2FJ13"/>
<dbReference type="SUPFAM" id="SSF103473">
    <property type="entry name" value="MFS general substrate transporter"/>
    <property type="match status" value="1"/>
</dbReference>
<dbReference type="InterPro" id="IPR011701">
    <property type="entry name" value="MFS"/>
</dbReference>
<proteinExistence type="inferred from homology"/>
<dbReference type="Gene3D" id="1.20.1250.20">
    <property type="entry name" value="MFS general substrate transporter like domains"/>
    <property type="match status" value="1"/>
</dbReference>
<evidence type="ECO:0000256" key="2">
    <source>
        <dbReference type="ARBA" id="ARBA00007520"/>
    </source>
</evidence>
<feature type="transmembrane region" description="Helical" evidence="6">
    <location>
        <begin position="147"/>
        <end position="165"/>
    </location>
</feature>
<accession>A0A0D2FJ13</accession>
<feature type="transmembrane region" description="Helical" evidence="6">
    <location>
        <begin position="349"/>
        <end position="368"/>
    </location>
</feature>